<keyword evidence="1" id="KW-0378">Hydrolase</keyword>
<sequence length="184" mass="20832">MFTLTAGVGLIGYAGYHIFKQKVEQDGALQEAKAQIVTKEPHTKEELSSYSFEKGDVVGILDIPALDRELPIIEGTDEEELEKGVGHYSSTKLPNQQDRIFLAGHRDTVFKKMGELKEGDQLNVEMSNGTYTYEIYEMFIVKEDDMSVVQSTNPDEILTLSTCYPFEYLSSTEERYIINAKRVD</sequence>
<dbReference type="Proteomes" id="UP000323317">
    <property type="component" value="Unassembled WGS sequence"/>
</dbReference>
<dbReference type="Pfam" id="PF04203">
    <property type="entry name" value="Sortase"/>
    <property type="match status" value="1"/>
</dbReference>
<evidence type="ECO:0000313" key="3">
    <source>
        <dbReference type="EMBL" id="TYR75381.1"/>
    </source>
</evidence>
<dbReference type="InterPro" id="IPR053525">
    <property type="entry name" value="Sortase_D"/>
</dbReference>
<dbReference type="InterPro" id="IPR023365">
    <property type="entry name" value="Sortase_dom-sf"/>
</dbReference>
<dbReference type="InterPro" id="IPR005754">
    <property type="entry name" value="Sortase"/>
</dbReference>
<accession>A0A5D4KDD5</accession>
<dbReference type="NCBIfam" id="NF033746">
    <property type="entry name" value="class_D_sortase"/>
    <property type="match status" value="1"/>
</dbReference>
<dbReference type="EMBL" id="VTEH01000007">
    <property type="protein sequence ID" value="TYR75381.1"/>
    <property type="molecule type" value="Genomic_DNA"/>
</dbReference>
<protein>
    <submittedName>
        <fullName evidence="3">Class D sortase</fullName>
    </submittedName>
</protein>
<dbReference type="GO" id="GO:0016787">
    <property type="term" value="F:hydrolase activity"/>
    <property type="evidence" value="ECO:0007669"/>
    <property type="project" value="UniProtKB-KW"/>
</dbReference>
<dbReference type="InterPro" id="IPR041999">
    <property type="entry name" value="Sortase_D_1"/>
</dbReference>
<feature type="active site" description="Proton donor/acceptor" evidence="2">
    <location>
        <position position="105"/>
    </location>
</feature>
<gene>
    <name evidence="3" type="ORF">FZC79_10850</name>
</gene>
<evidence type="ECO:0000256" key="1">
    <source>
        <dbReference type="ARBA" id="ARBA00022801"/>
    </source>
</evidence>
<proteinExistence type="predicted"/>
<organism evidence="3 4">
    <name type="scientific">Rossellomorea vietnamensis</name>
    <dbReference type="NCBI Taxonomy" id="218284"/>
    <lineage>
        <taxon>Bacteria</taxon>
        <taxon>Bacillati</taxon>
        <taxon>Bacillota</taxon>
        <taxon>Bacilli</taxon>
        <taxon>Bacillales</taxon>
        <taxon>Bacillaceae</taxon>
        <taxon>Rossellomorea</taxon>
    </lineage>
</organism>
<dbReference type="NCBIfam" id="TIGR01076">
    <property type="entry name" value="sortase_fam"/>
    <property type="match status" value="1"/>
</dbReference>
<evidence type="ECO:0000313" key="4">
    <source>
        <dbReference type="Proteomes" id="UP000323317"/>
    </source>
</evidence>
<dbReference type="CDD" id="cd05828">
    <property type="entry name" value="Sortase_D_1"/>
    <property type="match status" value="1"/>
</dbReference>
<dbReference type="Gene3D" id="2.40.260.10">
    <property type="entry name" value="Sortase"/>
    <property type="match status" value="1"/>
</dbReference>
<reference evidence="3 4" key="1">
    <citation type="submission" date="2019-08" db="EMBL/GenBank/DDBJ databases">
        <title>Bacillus genomes from the desert of Cuatro Cienegas, Coahuila.</title>
        <authorList>
            <person name="Olmedo-Alvarez G."/>
        </authorList>
    </citation>
    <scope>NUCLEOTIDE SEQUENCE [LARGE SCALE GENOMIC DNA]</scope>
    <source>
        <strain evidence="3 4">CH40_1T</strain>
    </source>
</reference>
<dbReference type="SUPFAM" id="SSF63817">
    <property type="entry name" value="Sortase"/>
    <property type="match status" value="1"/>
</dbReference>
<name>A0A5D4KDD5_9BACI</name>
<dbReference type="AlphaFoldDB" id="A0A5D4KDD5"/>
<comment type="caution">
    <text evidence="3">The sequence shown here is derived from an EMBL/GenBank/DDBJ whole genome shotgun (WGS) entry which is preliminary data.</text>
</comment>
<feature type="active site" description="Acyl-thioester intermediate" evidence="2">
    <location>
        <position position="163"/>
    </location>
</feature>
<evidence type="ECO:0000256" key="2">
    <source>
        <dbReference type="PIRSR" id="PIRSR605754-1"/>
    </source>
</evidence>